<dbReference type="EMBL" id="JASSZA010000001">
    <property type="protein sequence ID" value="KAK2118845.1"/>
    <property type="molecule type" value="Genomic_DNA"/>
</dbReference>
<name>A0ABQ9WBN1_SAGOE</name>
<proteinExistence type="predicted"/>
<sequence>MIQMSGNVEIVDTGKNGKRKEIDKRLAARKKEKAKTTLTFHTQETKEMALPNTHLFEARRLSLAELQPKEKGGK</sequence>
<comment type="caution">
    <text evidence="2">The sequence shown here is derived from an EMBL/GenBank/DDBJ whole genome shotgun (WGS) entry which is preliminary data.</text>
</comment>
<dbReference type="Proteomes" id="UP001266305">
    <property type="component" value="Unassembled WGS sequence"/>
</dbReference>
<keyword evidence="3" id="KW-1185">Reference proteome</keyword>
<reference evidence="2 3" key="1">
    <citation type="submission" date="2023-05" db="EMBL/GenBank/DDBJ databases">
        <title>B98-5 Cell Line De Novo Hybrid Assembly: An Optical Mapping Approach.</title>
        <authorList>
            <person name="Kananen K."/>
            <person name="Auerbach J.A."/>
            <person name="Kautto E."/>
            <person name="Blachly J.S."/>
        </authorList>
    </citation>
    <scope>NUCLEOTIDE SEQUENCE [LARGE SCALE GENOMIC DNA]</scope>
    <source>
        <strain evidence="2">B95-8</strain>
        <tissue evidence="2">Cell line</tissue>
    </source>
</reference>
<accession>A0ABQ9WBN1</accession>
<evidence type="ECO:0000313" key="3">
    <source>
        <dbReference type="Proteomes" id="UP001266305"/>
    </source>
</evidence>
<organism evidence="2 3">
    <name type="scientific">Saguinus oedipus</name>
    <name type="common">Cotton-top tamarin</name>
    <name type="synonym">Oedipomidas oedipus</name>
    <dbReference type="NCBI Taxonomy" id="9490"/>
    <lineage>
        <taxon>Eukaryota</taxon>
        <taxon>Metazoa</taxon>
        <taxon>Chordata</taxon>
        <taxon>Craniata</taxon>
        <taxon>Vertebrata</taxon>
        <taxon>Euteleostomi</taxon>
        <taxon>Mammalia</taxon>
        <taxon>Eutheria</taxon>
        <taxon>Euarchontoglires</taxon>
        <taxon>Primates</taxon>
        <taxon>Haplorrhini</taxon>
        <taxon>Platyrrhini</taxon>
        <taxon>Cebidae</taxon>
        <taxon>Callitrichinae</taxon>
        <taxon>Saguinus</taxon>
    </lineage>
</organism>
<gene>
    <name evidence="2" type="ORF">P7K49_000231</name>
</gene>
<protein>
    <submittedName>
        <fullName evidence="2">Uncharacterized protein</fullName>
    </submittedName>
</protein>
<evidence type="ECO:0000256" key="1">
    <source>
        <dbReference type="SAM" id="MobiDB-lite"/>
    </source>
</evidence>
<evidence type="ECO:0000313" key="2">
    <source>
        <dbReference type="EMBL" id="KAK2118845.1"/>
    </source>
</evidence>
<feature type="region of interest" description="Disordered" evidence="1">
    <location>
        <begin position="1"/>
        <end position="22"/>
    </location>
</feature>